<evidence type="ECO:0000256" key="4">
    <source>
        <dbReference type="ARBA" id="ARBA00022840"/>
    </source>
</evidence>
<dbReference type="InterPro" id="IPR003439">
    <property type="entry name" value="ABC_transporter-like_ATP-bd"/>
</dbReference>
<dbReference type="Gene3D" id="3.40.50.300">
    <property type="entry name" value="P-loop containing nucleotide triphosphate hydrolases"/>
    <property type="match status" value="1"/>
</dbReference>
<dbReference type="PANTHER" id="PTHR43820:SF4">
    <property type="entry name" value="HIGH-AFFINITY BRANCHED-CHAIN AMINO ACID TRANSPORT ATP-BINDING PROTEIN LIVF"/>
    <property type="match status" value="1"/>
</dbReference>
<dbReference type="InterPro" id="IPR027417">
    <property type="entry name" value="P-loop_NTPase"/>
</dbReference>
<name>A0ABN2LTQ8_9ACTN</name>
<sequence length="239" mass="25787">MSDPLLKVEDLTAGYGAAPVLRDVRFAMSDGQITAVLGANGAGKTTLLRTLSGLVRPTGGRILFDGEPLDGVPPHRLVRRGLVHVPEGRGVIGELTVAENLRLGGVWRRDRAGEARSLAEVLDLFPEIARRRRHAAHQLSGGERQMLALGRALMARPRLLLLDEPSLGLAPRITAQVMALLRQWRDATGLAVLLVEQNVRSALSVADNAAVMSLGRVVVTAPAAQLRDDEDLRHTYLGF</sequence>
<proteinExistence type="inferred from homology"/>
<comment type="similarity">
    <text evidence="1">Belongs to the ABC transporter superfamily.</text>
</comment>
<dbReference type="Proteomes" id="UP001500218">
    <property type="component" value="Unassembled WGS sequence"/>
</dbReference>
<dbReference type="InterPro" id="IPR017871">
    <property type="entry name" value="ABC_transporter-like_CS"/>
</dbReference>
<keyword evidence="3" id="KW-0547">Nucleotide-binding</keyword>
<dbReference type="EMBL" id="BAAALT010000053">
    <property type="protein sequence ID" value="GAA1799208.1"/>
    <property type="molecule type" value="Genomic_DNA"/>
</dbReference>
<reference evidence="7 8" key="1">
    <citation type="journal article" date="2019" name="Int. J. Syst. Evol. Microbiol.">
        <title>The Global Catalogue of Microorganisms (GCM) 10K type strain sequencing project: providing services to taxonomists for standard genome sequencing and annotation.</title>
        <authorList>
            <consortium name="The Broad Institute Genomics Platform"/>
            <consortium name="The Broad Institute Genome Sequencing Center for Infectious Disease"/>
            <person name="Wu L."/>
            <person name="Ma J."/>
        </authorList>
    </citation>
    <scope>NUCLEOTIDE SEQUENCE [LARGE SCALE GENOMIC DNA]</scope>
    <source>
        <strain evidence="7 8">JCM 13250</strain>
    </source>
</reference>
<evidence type="ECO:0000256" key="5">
    <source>
        <dbReference type="ARBA" id="ARBA00022970"/>
    </source>
</evidence>
<accession>A0ABN2LTQ8</accession>
<keyword evidence="5" id="KW-0029">Amino-acid transport</keyword>
<evidence type="ECO:0000259" key="6">
    <source>
        <dbReference type="PROSITE" id="PS50893"/>
    </source>
</evidence>
<evidence type="ECO:0000256" key="3">
    <source>
        <dbReference type="ARBA" id="ARBA00022741"/>
    </source>
</evidence>
<dbReference type="SMART" id="SM00382">
    <property type="entry name" value="AAA"/>
    <property type="match status" value="1"/>
</dbReference>
<dbReference type="SUPFAM" id="SSF52540">
    <property type="entry name" value="P-loop containing nucleoside triphosphate hydrolases"/>
    <property type="match status" value="1"/>
</dbReference>
<feature type="domain" description="ABC transporter" evidence="6">
    <location>
        <begin position="6"/>
        <end position="239"/>
    </location>
</feature>
<gene>
    <name evidence="7" type="ORF">GCM10009682_21060</name>
</gene>
<dbReference type="PROSITE" id="PS00211">
    <property type="entry name" value="ABC_TRANSPORTER_1"/>
    <property type="match status" value="1"/>
</dbReference>
<dbReference type="RefSeq" id="WP_344128880.1">
    <property type="nucleotide sequence ID" value="NZ_BAAALT010000053.1"/>
</dbReference>
<organism evidence="7 8">
    <name type="scientific">Luedemannella flava</name>
    <dbReference type="NCBI Taxonomy" id="349316"/>
    <lineage>
        <taxon>Bacteria</taxon>
        <taxon>Bacillati</taxon>
        <taxon>Actinomycetota</taxon>
        <taxon>Actinomycetes</taxon>
        <taxon>Micromonosporales</taxon>
        <taxon>Micromonosporaceae</taxon>
        <taxon>Luedemannella</taxon>
    </lineage>
</organism>
<dbReference type="CDD" id="cd03224">
    <property type="entry name" value="ABC_TM1139_LivF_branched"/>
    <property type="match status" value="1"/>
</dbReference>
<dbReference type="Pfam" id="PF00005">
    <property type="entry name" value="ABC_tran"/>
    <property type="match status" value="1"/>
</dbReference>
<keyword evidence="2" id="KW-0813">Transport</keyword>
<dbReference type="PANTHER" id="PTHR43820">
    <property type="entry name" value="HIGH-AFFINITY BRANCHED-CHAIN AMINO ACID TRANSPORT ATP-BINDING PROTEIN LIVF"/>
    <property type="match status" value="1"/>
</dbReference>
<keyword evidence="8" id="KW-1185">Reference proteome</keyword>
<evidence type="ECO:0000256" key="2">
    <source>
        <dbReference type="ARBA" id="ARBA00022448"/>
    </source>
</evidence>
<dbReference type="InterPro" id="IPR052156">
    <property type="entry name" value="BCAA_Transport_ATP-bd_LivF"/>
</dbReference>
<dbReference type="PROSITE" id="PS50893">
    <property type="entry name" value="ABC_TRANSPORTER_2"/>
    <property type="match status" value="1"/>
</dbReference>
<keyword evidence="4 7" id="KW-0067">ATP-binding</keyword>
<dbReference type="GO" id="GO:0005524">
    <property type="term" value="F:ATP binding"/>
    <property type="evidence" value="ECO:0007669"/>
    <property type="project" value="UniProtKB-KW"/>
</dbReference>
<evidence type="ECO:0000313" key="7">
    <source>
        <dbReference type="EMBL" id="GAA1799208.1"/>
    </source>
</evidence>
<evidence type="ECO:0000313" key="8">
    <source>
        <dbReference type="Proteomes" id="UP001500218"/>
    </source>
</evidence>
<protein>
    <submittedName>
        <fullName evidence="7">ABC transporter ATP-binding protein</fullName>
    </submittedName>
</protein>
<comment type="caution">
    <text evidence="7">The sequence shown here is derived from an EMBL/GenBank/DDBJ whole genome shotgun (WGS) entry which is preliminary data.</text>
</comment>
<dbReference type="InterPro" id="IPR003593">
    <property type="entry name" value="AAA+_ATPase"/>
</dbReference>
<evidence type="ECO:0000256" key="1">
    <source>
        <dbReference type="ARBA" id="ARBA00005417"/>
    </source>
</evidence>